<evidence type="ECO:0000313" key="4">
    <source>
        <dbReference type="EMBL" id="MDT9592742.1"/>
    </source>
</evidence>
<sequence>MRTVLANEVPDRAAAERLAAAHARHVQRTARIDPLVRPGEPVERGRVLEHGAALGVATVSEQESLWAARRTHVLQPRIADGAEPDWGGLLDAWLAVVEADPAAREVETSAGVSLASRDHALVEELVRRHLGPASVLAVRTLDRPDDAAPPVPHGVVVRPATAAPDDLRWLLDRSVALQAWEAGLGYVPRRSEAEVLLGADLEVAIRRDLGWTWIAELDGEPVAFVQVNPPEEAEWVAGQTWLAPVGYLVSAYVDPALRSGGLGRVLVAAAHARARDDGWSALLLHHAASSAWSAPFWGSLGYRPLVTTWMRRPAVR</sequence>
<dbReference type="PANTHER" id="PTHR43877">
    <property type="entry name" value="AMINOALKYLPHOSPHONATE N-ACETYLTRANSFERASE-RELATED-RELATED"/>
    <property type="match status" value="1"/>
</dbReference>
<name>A0ABU3PU38_9ACTN</name>
<dbReference type="Pfam" id="PF00583">
    <property type="entry name" value="Acetyltransf_1"/>
    <property type="match status" value="1"/>
</dbReference>
<comment type="caution">
    <text evidence="4">The sequence shown here is derived from an EMBL/GenBank/DDBJ whole genome shotgun (WGS) entry which is preliminary data.</text>
</comment>
<evidence type="ECO:0000256" key="2">
    <source>
        <dbReference type="ARBA" id="ARBA00023315"/>
    </source>
</evidence>
<proteinExistence type="predicted"/>
<dbReference type="SUPFAM" id="SSF55729">
    <property type="entry name" value="Acyl-CoA N-acyltransferases (Nat)"/>
    <property type="match status" value="1"/>
</dbReference>
<dbReference type="EMBL" id="JAVYII010000002">
    <property type="protein sequence ID" value="MDT9592742.1"/>
    <property type="molecule type" value="Genomic_DNA"/>
</dbReference>
<gene>
    <name evidence="4" type="ORF">RDV89_06670</name>
</gene>
<dbReference type="CDD" id="cd04301">
    <property type="entry name" value="NAT_SF"/>
    <property type="match status" value="1"/>
</dbReference>
<dbReference type="InterPro" id="IPR016181">
    <property type="entry name" value="Acyl_CoA_acyltransferase"/>
</dbReference>
<keyword evidence="1" id="KW-0808">Transferase</keyword>
<keyword evidence="5" id="KW-1185">Reference proteome</keyword>
<dbReference type="PROSITE" id="PS51186">
    <property type="entry name" value="GNAT"/>
    <property type="match status" value="1"/>
</dbReference>
<organism evidence="4 5">
    <name type="scientific">Nocardioides imazamoxiresistens</name>
    <dbReference type="NCBI Taxonomy" id="3231893"/>
    <lineage>
        <taxon>Bacteria</taxon>
        <taxon>Bacillati</taxon>
        <taxon>Actinomycetota</taxon>
        <taxon>Actinomycetes</taxon>
        <taxon>Propionibacteriales</taxon>
        <taxon>Nocardioidaceae</taxon>
        <taxon>Nocardioides</taxon>
    </lineage>
</organism>
<dbReference type="Proteomes" id="UP001268542">
    <property type="component" value="Unassembled WGS sequence"/>
</dbReference>
<protein>
    <submittedName>
        <fullName evidence="4">GNAT family N-acetyltransferase</fullName>
    </submittedName>
</protein>
<dbReference type="InterPro" id="IPR050832">
    <property type="entry name" value="Bact_Acetyltransf"/>
</dbReference>
<keyword evidence="2" id="KW-0012">Acyltransferase</keyword>
<evidence type="ECO:0000256" key="1">
    <source>
        <dbReference type="ARBA" id="ARBA00022679"/>
    </source>
</evidence>
<dbReference type="InterPro" id="IPR000182">
    <property type="entry name" value="GNAT_dom"/>
</dbReference>
<evidence type="ECO:0000259" key="3">
    <source>
        <dbReference type="PROSITE" id="PS51186"/>
    </source>
</evidence>
<accession>A0ABU3PU38</accession>
<reference evidence="4 5" key="1">
    <citation type="submission" date="2023-08" db="EMBL/GenBank/DDBJ databases">
        <title>Nocardioides seae sp. nov., a bacterium isolated from a soil.</title>
        <authorList>
            <person name="Wang X."/>
        </authorList>
    </citation>
    <scope>NUCLEOTIDE SEQUENCE [LARGE SCALE GENOMIC DNA]</scope>
    <source>
        <strain evidence="4 5">YZH12</strain>
    </source>
</reference>
<dbReference type="RefSeq" id="WP_315732164.1">
    <property type="nucleotide sequence ID" value="NZ_JAVYII010000002.1"/>
</dbReference>
<evidence type="ECO:0000313" key="5">
    <source>
        <dbReference type="Proteomes" id="UP001268542"/>
    </source>
</evidence>
<dbReference type="Gene3D" id="3.40.630.30">
    <property type="match status" value="1"/>
</dbReference>
<feature type="domain" description="N-acetyltransferase" evidence="3">
    <location>
        <begin position="155"/>
        <end position="316"/>
    </location>
</feature>
<dbReference type="PANTHER" id="PTHR43877:SF1">
    <property type="entry name" value="ACETYLTRANSFERASE"/>
    <property type="match status" value="1"/>
</dbReference>